<name>A0A026X151_OOCBI</name>
<feature type="non-terminal residue" evidence="1">
    <location>
        <position position="1"/>
    </location>
</feature>
<accession>A0A026X151</accession>
<dbReference type="AlphaFoldDB" id="A0A026X151"/>
<organism evidence="1 2">
    <name type="scientific">Ooceraea biroi</name>
    <name type="common">Clonal raider ant</name>
    <name type="synonym">Cerapachys biroi</name>
    <dbReference type="NCBI Taxonomy" id="2015173"/>
    <lineage>
        <taxon>Eukaryota</taxon>
        <taxon>Metazoa</taxon>
        <taxon>Ecdysozoa</taxon>
        <taxon>Arthropoda</taxon>
        <taxon>Hexapoda</taxon>
        <taxon>Insecta</taxon>
        <taxon>Pterygota</taxon>
        <taxon>Neoptera</taxon>
        <taxon>Endopterygota</taxon>
        <taxon>Hymenoptera</taxon>
        <taxon>Apocrita</taxon>
        <taxon>Aculeata</taxon>
        <taxon>Formicoidea</taxon>
        <taxon>Formicidae</taxon>
        <taxon>Dorylinae</taxon>
        <taxon>Ooceraea</taxon>
    </lineage>
</organism>
<evidence type="ECO:0000313" key="1">
    <source>
        <dbReference type="EMBL" id="EZA61818.1"/>
    </source>
</evidence>
<gene>
    <name evidence="1" type="ORF">X777_09610</name>
</gene>
<sequence length="124" mass="14453">VQANSGFYLSREKITYIELKSITENQECDWKKLVRETLVEVYGESITNYSAIGKRGARPAISAILFKALFNWATEKARKPITRKAYIQCINIFLISENIQKRKKELESTAEYKKYININLDIIR</sequence>
<proteinExistence type="predicted"/>
<dbReference type="EMBL" id="KK107041">
    <property type="protein sequence ID" value="EZA61818.1"/>
    <property type="molecule type" value="Genomic_DNA"/>
</dbReference>
<protein>
    <submittedName>
        <fullName evidence="1">Uncharacterized protein</fullName>
    </submittedName>
</protein>
<reference evidence="1 2" key="1">
    <citation type="journal article" date="2014" name="Curr. Biol.">
        <title>The genome of the clonal raider ant Cerapachys biroi.</title>
        <authorList>
            <person name="Oxley P.R."/>
            <person name="Ji L."/>
            <person name="Fetter-Pruneda I."/>
            <person name="McKenzie S.K."/>
            <person name="Li C."/>
            <person name="Hu H."/>
            <person name="Zhang G."/>
            <person name="Kronauer D.J."/>
        </authorList>
    </citation>
    <scope>NUCLEOTIDE SEQUENCE [LARGE SCALE GENOMIC DNA]</scope>
</reference>
<dbReference type="Proteomes" id="UP000053097">
    <property type="component" value="Unassembled WGS sequence"/>
</dbReference>
<keyword evidence="2" id="KW-1185">Reference proteome</keyword>
<evidence type="ECO:0000313" key="2">
    <source>
        <dbReference type="Proteomes" id="UP000053097"/>
    </source>
</evidence>